<dbReference type="Gene3D" id="1.20.58.110">
    <property type="entry name" value="Ribosomal protein S20"/>
    <property type="match status" value="1"/>
</dbReference>
<evidence type="ECO:0000256" key="4">
    <source>
        <dbReference type="ARBA" id="ARBA00022884"/>
    </source>
</evidence>
<evidence type="ECO:0000256" key="6">
    <source>
        <dbReference type="ARBA" id="ARBA00023274"/>
    </source>
</evidence>
<comment type="function">
    <text evidence="1 8">Binds directly to 16S ribosomal RNA.</text>
</comment>
<dbReference type="EMBL" id="JAGRQH010000003">
    <property type="protein sequence ID" value="MBR0559615.1"/>
    <property type="molecule type" value="Genomic_DNA"/>
</dbReference>
<dbReference type="PANTHER" id="PTHR33398">
    <property type="entry name" value="30S RIBOSOMAL PROTEIN S20"/>
    <property type="match status" value="1"/>
</dbReference>
<comment type="similarity">
    <text evidence="2 8">Belongs to the bacterial ribosomal protein bS20 family.</text>
</comment>
<evidence type="ECO:0000256" key="5">
    <source>
        <dbReference type="ARBA" id="ARBA00022980"/>
    </source>
</evidence>
<dbReference type="RefSeq" id="WP_211681263.1">
    <property type="nucleotide sequence ID" value="NZ_JAGRQH010000003.1"/>
</dbReference>
<evidence type="ECO:0000256" key="8">
    <source>
        <dbReference type="HAMAP-Rule" id="MF_00500"/>
    </source>
</evidence>
<dbReference type="GO" id="GO:0005840">
    <property type="term" value="C:ribosome"/>
    <property type="evidence" value="ECO:0007669"/>
    <property type="project" value="UniProtKB-KW"/>
</dbReference>
<evidence type="ECO:0000256" key="3">
    <source>
        <dbReference type="ARBA" id="ARBA00022730"/>
    </source>
</evidence>
<dbReference type="InterPro" id="IPR036510">
    <property type="entry name" value="Ribosomal_bS20_sf"/>
</dbReference>
<keyword evidence="6 8" id="KW-0687">Ribonucleoprotein</keyword>
<evidence type="ECO:0000256" key="1">
    <source>
        <dbReference type="ARBA" id="ARBA00003134"/>
    </source>
</evidence>
<accession>A0ABS5E6S0</accession>
<sequence>MANTASARKRIRQNEKRRVRNVARVSRMRTFVKKVESAILSGDKTAAAEAFRAAQPEMQRAAGKGVVAKNTISRKLSRLSARIKALATA</sequence>
<keyword evidence="3 8" id="KW-0699">rRNA-binding</keyword>
<dbReference type="PANTHER" id="PTHR33398:SF1">
    <property type="entry name" value="SMALL RIBOSOMAL SUBUNIT PROTEIN BS20C"/>
    <property type="match status" value="1"/>
</dbReference>
<keyword evidence="10" id="KW-1185">Reference proteome</keyword>
<keyword evidence="5 8" id="KW-0689">Ribosomal protein</keyword>
<protein>
    <recommendedName>
        <fullName evidence="7 8">Small ribosomal subunit protein bS20</fullName>
    </recommendedName>
</protein>
<proteinExistence type="inferred from homology"/>
<dbReference type="Proteomes" id="UP000677812">
    <property type="component" value="Unassembled WGS sequence"/>
</dbReference>
<dbReference type="SUPFAM" id="SSF46992">
    <property type="entry name" value="Ribosomal protein S20"/>
    <property type="match status" value="1"/>
</dbReference>
<evidence type="ECO:0000256" key="2">
    <source>
        <dbReference type="ARBA" id="ARBA00007634"/>
    </source>
</evidence>
<evidence type="ECO:0000313" key="9">
    <source>
        <dbReference type="EMBL" id="MBR0559615.1"/>
    </source>
</evidence>
<gene>
    <name evidence="8 9" type="primary">rpsT</name>
    <name evidence="9" type="ORF">KB213_06045</name>
</gene>
<comment type="caution">
    <text evidence="9">The sequence shown here is derived from an EMBL/GenBank/DDBJ whole genome shotgun (WGS) entry which is preliminary data.</text>
</comment>
<dbReference type="InterPro" id="IPR002583">
    <property type="entry name" value="Ribosomal_bS20"/>
</dbReference>
<keyword evidence="4 8" id="KW-0694">RNA-binding</keyword>
<evidence type="ECO:0000313" key="10">
    <source>
        <dbReference type="Proteomes" id="UP000677812"/>
    </source>
</evidence>
<dbReference type="HAMAP" id="MF_00500">
    <property type="entry name" value="Ribosomal_bS20"/>
    <property type="match status" value="1"/>
</dbReference>
<dbReference type="NCBIfam" id="TIGR00029">
    <property type="entry name" value="S20"/>
    <property type="match status" value="1"/>
</dbReference>
<dbReference type="Pfam" id="PF01649">
    <property type="entry name" value="Ribosomal_S20p"/>
    <property type="match status" value="1"/>
</dbReference>
<reference evidence="9 10" key="1">
    <citation type="submission" date="2021-04" db="EMBL/GenBank/DDBJ databases">
        <title>The complete genome sequence of Neokomagataea sp. TBRC 2177.</title>
        <authorList>
            <person name="Charoenyingcharoen P."/>
            <person name="Yukphan P."/>
        </authorList>
    </citation>
    <scope>NUCLEOTIDE SEQUENCE [LARGE SCALE GENOMIC DNA]</scope>
    <source>
        <strain evidence="9 10">TBRC 2177</strain>
    </source>
</reference>
<evidence type="ECO:0000256" key="7">
    <source>
        <dbReference type="ARBA" id="ARBA00035136"/>
    </source>
</evidence>
<name>A0ABS5E6S0_9PROT</name>
<organism evidence="9 10">
    <name type="scientific">Neokomagataea anthophila</name>
    <dbReference type="NCBI Taxonomy" id="2826925"/>
    <lineage>
        <taxon>Bacteria</taxon>
        <taxon>Pseudomonadati</taxon>
        <taxon>Pseudomonadota</taxon>
        <taxon>Alphaproteobacteria</taxon>
        <taxon>Acetobacterales</taxon>
        <taxon>Acetobacteraceae</taxon>
        <taxon>Neokomagataea</taxon>
    </lineage>
</organism>